<keyword evidence="18" id="KW-0131">Cell cycle</keyword>
<dbReference type="GO" id="GO:0009252">
    <property type="term" value="P:peptidoglycan biosynthetic process"/>
    <property type="evidence" value="ECO:0007669"/>
    <property type="project" value="UniProtKB-KW"/>
</dbReference>
<keyword evidence="19" id="KW-1185">Reference proteome</keyword>
<dbReference type="STRING" id="1073423.SAMN04488700_2153"/>
<proteinExistence type="inferred from homology"/>
<dbReference type="AlphaFoldDB" id="A0A1X7NMK3"/>
<evidence type="ECO:0000256" key="11">
    <source>
        <dbReference type="ARBA" id="ARBA00038053"/>
    </source>
</evidence>
<keyword evidence="18" id="KW-0132">Cell division</keyword>
<protein>
    <recommendedName>
        <fullName evidence="12">Probable peptidoglycan glycosyltransferase FtsW</fullName>
        <ecNumber evidence="14">2.4.99.28</ecNumber>
    </recommendedName>
    <alternativeName>
        <fullName evidence="13">Cell division protein FtsW</fullName>
    </alternativeName>
    <alternativeName>
        <fullName evidence="10">Cell wall polymerase</fullName>
    </alternativeName>
    <alternativeName>
        <fullName evidence="9">Peptidoglycan polymerase</fullName>
    </alternativeName>
</protein>
<comment type="catalytic activity">
    <reaction evidence="15">
        <text>[GlcNAc-(1-&gt;4)-Mur2Ac(oyl-L-Ala-gamma-D-Glu-L-Lys-D-Ala-D-Ala)](n)-di-trans,octa-cis-undecaprenyl diphosphate + beta-D-GlcNAc-(1-&gt;4)-Mur2Ac(oyl-L-Ala-gamma-D-Glu-L-Lys-D-Ala-D-Ala)-di-trans,octa-cis-undecaprenyl diphosphate = [GlcNAc-(1-&gt;4)-Mur2Ac(oyl-L-Ala-gamma-D-Glu-L-Lys-D-Ala-D-Ala)](n+1)-di-trans,octa-cis-undecaprenyl diphosphate + di-trans,octa-cis-undecaprenyl diphosphate + H(+)</text>
        <dbReference type="Rhea" id="RHEA:23708"/>
        <dbReference type="Rhea" id="RHEA-COMP:9602"/>
        <dbReference type="Rhea" id="RHEA-COMP:9603"/>
        <dbReference type="ChEBI" id="CHEBI:15378"/>
        <dbReference type="ChEBI" id="CHEBI:58405"/>
        <dbReference type="ChEBI" id="CHEBI:60033"/>
        <dbReference type="ChEBI" id="CHEBI:78435"/>
        <dbReference type="EC" id="2.4.99.28"/>
    </reaction>
</comment>
<keyword evidence="2" id="KW-0328">Glycosyltransferase</keyword>
<dbReference type="EMBL" id="FXBJ01000002">
    <property type="protein sequence ID" value="SMH38567.1"/>
    <property type="molecule type" value="Genomic_DNA"/>
</dbReference>
<feature type="transmembrane region" description="Helical" evidence="17">
    <location>
        <begin position="322"/>
        <end position="346"/>
    </location>
</feature>
<evidence type="ECO:0000256" key="4">
    <source>
        <dbReference type="ARBA" id="ARBA00022692"/>
    </source>
</evidence>
<dbReference type="RefSeq" id="WP_234987906.1">
    <property type="nucleotide sequence ID" value="NZ_FOAH01000009.1"/>
</dbReference>
<feature type="transmembrane region" description="Helical" evidence="17">
    <location>
        <begin position="192"/>
        <end position="211"/>
    </location>
</feature>
<dbReference type="GO" id="GO:0032153">
    <property type="term" value="C:cell division site"/>
    <property type="evidence" value="ECO:0007669"/>
    <property type="project" value="TreeGrafter"/>
</dbReference>
<dbReference type="GO" id="GO:0051301">
    <property type="term" value="P:cell division"/>
    <property type="evidence" value="ECO:0007669"/>
    <property type="project" value="UniProtKB-KW"/>
</dbReference>
<evidence type="ECO:0000256" key="9">
    <source>
        <dbReference type="ARBA" id="ARBA00032370"/>
    </source>
</evidence>
<keyword evidence="6" id="KW-0573">Peptidoglycan synthesis</keyword>
<dbReference type="EC" id="2.4.99.28" evidence="14"/>
<organism evidence="18 19">
    <name type="scientific">Carnobacterium iners</name>
    <dbReference type="NCBI Taxonomy" id="1073423"/>
    <lineage>
        <taxon>Bacteria</taxon>
        <taxon>Bacillati</taxon>
        <taxon>Bacillota</taxon>
        <taxon>Bacilli</taxon>
        <taxon>Lactobacillales</taxon>
        <taxon>Carnobacteriaceae</taxon>
        <taxon>Carnobacterium</taxon>
    </lineage>
</organism>
<feature type="transmembrane region" description="Helical" evidence="17">
    <location>
        <begin position="288"/>
        <end position="310"/>
    </location>
</feature>
<feature type="transmembrane region" description="Helical" evidence="17">
    <location>
        <begin position="111"/>
        <end position="132"/>
    </location>
</feature>
<evidence type="ECO:0000256" key="12">
    <source>
        <dbReference type="ARBA" id="ARBA00041185"/>
    </source>
</evidence>
<evidence type="ECO:0000256" key="10">
    <source>
        <dbReference type="ARBA" id="ARBA00033270"/>
    </source>
</evidence>
<dbReference type="PANTHER" id="PTHR30474">
    <property type="entry name" value="CELL CYCLE PROTEIN"/>
    <property type="match status" value="1"/>
</dbReference>
<evidence type="ECO:0000256" key="2">
    <source>
        <dbReference type="ARBA" id="ARBA00022676"/>
    </source>
</evidence>
<evidence type="ECO:0000256" key="1">
    <source>
        <dbReference type="ARBA" id="ARBA00004141"/>
    </source>
</evidence>
<evidence type="ECO:0000256" key="8">
    <source>
        <dbReference type="ARBA" id="ARBA00023136"/>
    </source>
</evidence>
<evidence type="ECO:0000256" key="16">
    <source>
        <dbReference type="ARBA" id="ARBA00049966"/>
    </source>
</evidence>
<evidence type="ECO:0000256" key="6">
    <source>
        <dbReference type="ARBA" id="ARBA00022984"/>
    </source>
</evidence>
<dbReference type="GO" id="GO:0008955">
    <property type="term" value="F:peptidoglycan glycosyltransferase activity"/>
    <property type="evidence" value="ECO:0007669"/>
    <property type="project" value="UniProtKB-EC"/>
</dbReference>
<feature type="transmembrane region" description="Helical" evidence="17">
    <location>
        <begin position="49"/>
        <end position="68"/>
    </location>
</feature>
<feature type="transmembrane region" description="Helical" evidence="17">
    <location>
        <begin position="12"/>
        <end position="34"/>
    </location>
</feature>
<comment type="subcellular location">
    <subcellularLocation>
        <location evidence="1">Membrane</location>
        <topology evidence="1">Multi-pass membrane protein</topology>
    </subcellularLocation>
</comment>
<comment type="similarity">
    <text evidence="11">Belongs to the SEDS family. FtsW subfamily.</text>
</comment>
<keyword evidence="3" id="KW-0808">Transferase</keyword>
<feature type="transmembrane region" description="Helical" evidence="17">
    <location>
        <begin position="80"/>
        <end position="99"/>
    </location>
</feature>
<evidence type="ECO:0000256" key="14">
    <source>
        <dbReference type="ARBA" id="ARBA00044770"/>
    </source>
</evidence>
<evidence type="ECO:0000256" key="17">
    <source>
        <dbReference type="SAM" id="Phobius"/>
    </source>
</evidence>
<dbReference type="GO" id="GO:0005886">
    <property type="term" value="C:plasma membrane"/>
    <property type="evidence" value="ECO:0007669"/>
    <property type="project" value="TreeGrafter"/>
</dbReference>
<dbReference type="InterPro" id="IPR018365">
    <property type="entry name" value="Cell_cycle_FtsW-rel_CS"/>
</dbReference>
<evidence type="ECO:0000313" key="18">
    <source>
        <dbReference type="EMBL" id="SMH38567.1"/>
    </source>
</evidence>
<keyword evidence="8 17" id="KW-0472">Membrane</keyword>
<dbReference type="GO" id="GO:0015648">
    <property type="term" value="F:lipid-linked peptidoglycan transporter activity"/>
    <property type="evidence" value="ECO:0007669"/>
    <property type="project" value="TreeGrafter"/>
</dbReference>
<dbReference type="Pfam" id="PF01098">
    <property type="entry name" value="FTSW_RODA_SPOVE"/>
    <property type="match status" value="1"/>
</dbReference>
<evidence type="ECO:0000256" key="7">
    <source>
        <dbReference type="ARBA" id="ARBA00022989"/>
    </source>
</evidence>
<reference evidence="18 19" key="1">
    <citation type="submission" date="2017-04" db="EMBL/GenBank/DDBJ databases">
        <authorList>
            <person name="Afonso C.L."/>
            <person name="Miller P.J."/>
            <person name="Scott M.A."/>
            <person name="Spackman E."/>
            <person name="Goraichik I."/>
            <person name="Dimitrov K.M."/>
            <person name="Suarez D.L."/>
            <person name="Swayne D.E."/>
        </authorList>
    </citation>
    <scope>NUCLEOTIDE SEQUENCE [LARGE SCALE GENOMIC DNA]</scope>
    <source>
        <strain evidence="18 19">LMG26642</strain>
    </source>
</reference>
<evidence type="ECO:0000256" key="3">
    <source>
        <dbReference type="ARBA" id="ARBA00022679"/>
    </source>
</evidence>
<sequence length="389" mass="43167">MIKKIINKLKYLDQFIFIPYFILSIFGILMVYSASSYAVISQGKPPEYYFLRQAVFVCIGLFISMFIFSIKYSHLKYKKLIKYTIIFTVLLLAYLLVFGEEINGAKGWIDIGIVGIQPAEFAKISVIWYFAYIFSRRQQQIIRNFWSSMKQPAYLFGIILFLIVIQPDVGGAVIILFIGIIMIFASGVSTKLGVTIGTLGIALILGAVELVRAFGTRLPFLQLYQYNRFLAFWDPFEVSESAGLQLVNSYYALSRGGVLGVGIGQSVQKTGYLPEPYTDFIISILGEELGLLGVVMILSLFCFLILRIYLIAIRTKDSFGSLLCIGIATMFLVQGSINLGGVLGLLPITGVTFPFVSYGGSSALVLAISIGLVLNVSAMNKKNEVEKIK</sequence>
<name>A0A1X7NMK3_9LACT</name>
<evidence type="ECO:0000256" key="15">
    <source>
        <dbReference type="ARBA" id="ARBA00049902"/>
    </source>
</evidence>
<evidence type="ECO:0000256" key="5">
    <source>
        <dbReference type="ARBA" id="ARBA00022960"/>
    </source>
</evidence>
<keyword evidence="5" id="KW-0133">Cell shape</keyword>
<feature type="transmembrane region" description="Helical" evidence="17">
    <location>
        <begin position="153"/>
        <end position="186"/>
    </location>
</feature>
<accession>A0A1X7NMK3</accession>
<keyword evidence="7 17" id="KW-1133">Transmembrane helix</keyword>
<keyword evidence="4 17" id="KW-0812">Transmembrane</keyword>
<evidence type="ECO:0000313" key="19">
    <source>
        <dbReference type="Proteomes" id="UP000193435"/>
    </source>
</evidence>
<evidence type="ECO:0000256" key="13">
    <source>
        <dbReference type="ARBA" id="ARBA00041418"/>
    </source>
</evidence>
<dbReference type="GO" id="GO:0008360">
    <property type="term" value="P:regulation of cell shape"/>
    <property type="evidence" value="ECO:0007669"/>
    <property type="project" value="UniProtKB-KW"/>
</dbReference>
<feature type="transmembrane region" description="Helical" evidence="17">
    <location>
        <begin position="358"/>
        <end position="379"/>
    </location>
</feature>
<dbReference type="PROSITE" id="PS00428">
    <property type="entry name" value="FTSW_RODA_SPOVE"/>
    <property type="match status" value="1"/>
</dbReference>
<comment type="function">
    <text evidence="16">Peptidoglycan polymerase that is essential for cell division.</text>
</comment>
<dbReference type="PANTHER" id="PTHR30474:SF2">
    <property type="entry name" value="PEPTIDOGLYCAN GLYCOSYLTRANSFERASE FTSW-RELATED"/>
    <property type="match status" value="1"/>
</dbReference>
<dbReference type="Proteomes" id="UP000193435">
    <property type="component" value="Unassembled WGS sequence"/>
</dbReference>
<dbReference type="InterPro" id="IPR001182">
    <property type="entry name" value="FtsW/RodA"/>
</dbReference>
<gene>
    <name evidence="18" type="ORF">SAMN04488700_2153</name>
</gene>